<dbReference type="InterPro" id="IPR027417">
    <property type="entry name" value="P-loop_NTPase"/>
</dbReference>
<evidence type="ECO:0000313" key="5">
    <source>
        <dbReference type="Proteomes" id="UP000278149"/>
    </source>
</evidence>
<dbReference type="GO" id="GO:0016887">
    <property type="term" value="F:ATP hydrolysis activity"/>
    <property type="evidence" value="ECO:0007669"/>
    <property type="project" value="TreeGrafter"/>
</dbReference>
<proteinExistence type="inferred from homology"/>
<keyword evidence="2" id="KW-0547">Nucleotide-binding</keyword>
<organism evidence="4 5">
    <name type="scientific">Candidatus Korarchaeum cryptofilum</name>
    <dbReference type="NCBI Taxonomy" id="498846"/>
    <lineage>
        <taxon>Archaea</taxon>
        <taxon>Thermoproteota</taxon>
        <taxon>Candidatus Korarchaeia</taxon>
        <taxon>Candidatus Korarchaeales</taxon>
        <taxon>Candidatus Korarchaeaceae</taxon>
        <taxon>Candidatus Korarchaeum</taxon>
    </lineage>
</organism>
<evidence type="ECO:0000259" key="3">
    <source>
        <dbReference type="PROSITE" id="PS51710"/>
    </source>
</evidence>
<dbReference type="PROSITE" id="PS51710">
    <property type="entry name" value="G_OBG"/>
    <property type="match status" value="1"/>
</dbReference>
<dbReference type="InterPro" id="IPR006073">
    <property type="entry name" value="GTP-bd"/>
</dbReference>
<dbReference type="Proteomes" id="UP000278149">
    <property type="component" value="Unassembled WGS sequence"/>
</dbReference>
<dbReference type="Gene3D" id="1.10.8.470">
    <property type="match status" value="1"/>
</dbReference>
<dbReference type="InterPro" id="IPR004095">
    <property type="entry name" value="TGS"/>
</dbReference>
<evidence type="ECO:0000256" key="2">
    <source>
        <dbReference type="ARBA" id="ARBA00022741"/>
    </source>
</evidence>
<dbReference type="RefSeq" id="WP_012310021.1">
    <property type="nucleotide sequence ID" value="NZ_RCOR01000030.1"/>
</dbReference>
<dbReference type="Pfam" id="PF01926">
    <property type="entry name" value="MMR_HSR1"/>
    <property type="match status" value="1"/>
</dbReference>
<dbReference type="SUPFAM" id="SSF81271">
    <property type="entry name" value="TGS-like"/>
    <property type="match status" value="1"/>
</dbReference>
<dbReference type="InterPro" id="IPR031167">
    <property type="entry name" value="G_OBG"/>
</dbReference>
<dbReference type="PANTHER" id="PTHR23305:SF1">
    <property type="entry name" value="OBG-TYPE G DOMAIN-CONTAINING PROTEIN"/>
    <property type="match status" value="1"/>
</dbReference>
<dbReference type="CDD" id="cd01899">
    <property type="entry name" value="Ygr210"/>
    <property type="match status" value="1"/>
</dbReference>
<sequence length="397" mass="43965">MLIGVVGKTNVGKTTFFSAATLVDAARENRPFVTIEPNEGIGYVRVKSVCTEFGVRCQPKYGWCNGTHRFVPVKLLDVAGLVRGAHKGRGLGNKFLDDLRRASVNIIVVDASGSTDDEGNPVPPFTHDPVEDVKIVKEEFSKWMASIIERAKGKIRGKLLSGASYDEAIYEVLTGLEISREVVKEALESLSIKKSPLDLTIDELQELSNEILRRGKPFVIAANKIDISGAQKNLERLRSSFEEPVIPVSAEAELILRKASKAGLIRYEPGDRDFEIIDEAKLSEPQLKVLKMIRERVLNEFGSTGVQDTLEVSVFNVLGMKVVFPVENETKLSDKDGNILPDAIILPRDGTVLDLAEKIHSEIANKALHGIDVRNKMRISLDYELKHRDVVKIVTAR</sequence>
<evidence type="ECO:0000313" key="4">
    <source>
        <dbReference type="EMBL" id="RSN68408.1"/>
    </source>
</evidence>
<dbReference type="PANTHER" id="PTHR23305">
    <property type="entry name" value="OBG GTPASE FAMILY"/>
    <property type="match status" value="1"/>
</dbReference>
<comment type="similarity">
    <text evidence="1">Belongs to the RelA/SpoT family.</text>
</comment>
<dbReference type="GO" id="GO:0005737">
    <property type="term" value="C:cytoplasm"/>
    <property type="evidence" value="ECO:0007669"/>
    <property type="project" value="TreeGrafter"/>
</dbReference>
<dbReference type="GO" id="GO:0005525">
    <property type="term" value="F:GTP binding"/>
    <property type="evidence" value="ECO:0007669"/>
    <property type="project" value="InterPro"/>
</dbReference>
<dbReference type="CDD" id="cd01669">
    <property type="entry name" value="TGS_MJ1332_like"/>
    <property type="match status" value="1"/>
</dbReference>
<dbReference type="InterPro" id="IPR012675">
    <property type="entry name" value="Beta-grasp_dom_sf"/>
</dbReference>
<dbReference type="InterPro" id="IPR012676">
    <property type="entry name" value="TGS-like"/>
</dbReference>
<dbReference type="GeneID" id="6094655"/>
<dbReference type="AlphaFoldDB" id="A0A3R9PQN6"/>
<protein>
    <submittedName>
        <fullName evidence="4">Redox-regulated ATPase YchF</fullName>
    </submittedName>
</protein>
<dbReference type="Gene3D" id="3.10.20.30">
    <property type="match status" value="1"/>
</dbReference>
<dbReference type="Gene3D" id="3.40.50.300">
    <property type="entry name" value="P-loop containing nucleotide triphosphate hydrolases"/>
    <property type="match status" value="1"/>
</dbReference>
<gene>
    <name evidence="4" type="primary">ychF</name>
    <name evidence="4" type="ORF">D9Q81_06000</name>
</gene>
<dbReference type="OMA" id="WILGNLM"/>
<dbReference type="Pfam" id="PF08438">
    <property type="entry name" value="YGR210-like_G4"/>
    <property type="match status" value="1"/>
</dbReference>
<dbReference type="Pfam" id="PF02824">
    <property type="entry name" value="TGS"/>
    <property type="match status" value="1"/>
</dbReference>
<dbReference type="EMBL" id="RCOR01000030">
    <property type="protein sequence ID" value="RSN68408.1"/>
    <property type="molecule type" value="Genomic_DNA"/>
</dbReference>
<feature type="domain" description="OBG-type G" evidence="3">
    <location>
        <begin position="1"/>
        <end position="268"/>
    </location>
</feature>
<accession>A0A3R9PQN6</accession>
<comment type="caution">
    <text evidence="4">The sequence shown here is derived from an EMBL/GenBank/DDBJ whole genome shotgun (WGS) entry which is preliminary data.</text>
</comment>
<dbReference type="PRINTS" id="PR00326">
    <property type="entry name" value="GTP1OBG"/>
</dbReference>
<reference evidence="4 5" key="1">
    <citation type="submission" date="2018-10" db="EMBL/GenBank/DDBJ databases">
        <title>Co-occurring genomic capacity for anaerobic methane metabolism and dissimilatory sulfite reduction discovered in the Korarchaeota.</title>
        <authorList>
            <person name="Mckay L.J."/>
            <person name="Dlakic M."/>
            <person name="Fields M.W."/>
            <person name="Delmont T.O."/>
            <person name="Eren A.M."/>
            <person name="Jay Z.J."/>
            <person name="Klingelsmith K.B."/>
            <person name="Rusch D.B."/>
            <person name="Inskeep W.P."/>
        </authorList>
    </citation>
    <scope>NUCLEOTIDE SEQUENCE [LARGE SCALE GENOMIC DNA]</scope>
    <source>
        <strain evidence="4 5">WS</strain>
    </source>
</reference>
<dbReference type="SUPFAM" id="SSF52540">
    <property type="entry name" value="P-loop containing nucleoside triphosphate hydrolases"/>
    <property type="match status" value="1"/>
</dbReference>
<evidence type="ECO:0000256" key="1">
    <source>
        <dbReference type="ARBA" id="ARBA00007476"/>
    </source>
</evidence>
<dbReference type="InterPro" id="IPR013646">
    <property type="entry name" value="YGR210-like_G4"/>
</dbReference>
<dbReference type="NCBIfam" id="NF007171">
    <property type="entry name" value="PRK09602.1"/>
    <property type="match status" value="1"/>
</dbReference>
<name>A0A3R9PQN6_9CREN</name>
<dbReference type="FunFam" id="3.10.20.30:FF:000002">
    <property type="entry name" value="GTP pyrophosphokinase (RelA/SpoT)"/>
    <property type="match status" value="1"/>
</dbReference>